<protein>
    <submittedName>
        <fullName evidence="1">Uncharacterized protein</fullName>
    </submittedName>
</protein>
<dbReference type="AlphaFoldDB" id="A0A7R9MNI1"/>
<gene>
    <name evidence="1" type="ORF">ONB1V03_LOCUS19192</name>
</gene>
<name>A0A7R9MNI1_9ACAR</name>
<dbReference type="Proteomes" id="UP000728032">
    <property type="component" value="Unassembled WGS sequence"/>
</dbReference>
<dbReference type="EMBL" id="OC943470">
    <property type="protein sequence ID" value="CAD7662632.1"/>
    <property type="molecule type" value="Genomic_DNA"/>
</dbReference>
<keyword evidence="2" id="KW-1185">Reference proteome</keyword>
<dbReference type="EMBL" id="CAJPVJ010028645">
    <property type="protein sequence ID" value="CAG2179768.1"/>
    <property type="molecule type" value="Genomic_DNA"/>
</dbReference>
<dbReference type="OrthoDB" id="958254at2759"/>
<evidence type="ECO:0000313" key="1">
    <source>
        <dbReference type="EMBL" id="CAD7662632.1"/>
    </source>
</evidence>
<sequence>ACIARNHVSLYQNHHEFFMIYCTANQADWKTNPLGKVIECGNQYNDIPDDGVGLDLCANANVQSDPYLEEVIAATDTLYPEFTSASDPLVIINGRVNNNANTQLKTEVCKAYPTISVTFRTCIDIFTLSIGNSNRSTPRPGTNMS</sequence>
<evidence type="ECO:0000313" key="2">
    <source>
        <dbReference type="Proteomes" id="UP000728032"/>
    </source>
</evidence>
<reference evidence="1" key="1">
    <citation type="submission" date="2020-11" db="EMBL/GenBank/DDBJ databases">
        <authorList>
            <person name="Tran Van P."/>
        </authorList>
    </citation>
    <scope>NUCLEOTIDE SEQUENCE</scope>
</reference>
<proteinExistence type="predicted"/>
<accession>A0A7R9MNI1</accession>
<feature type="non-terminal residue" evidence="1">
    <location>
        <position position="1"/>
    </location>
</feature>
<organism evidence="1">
    <name type="scientific">Oppiella nova</name>
    <dbReference type="NCBI Taxonomy" id="334625"/>
    <lineage>
        <taxon>Eukaryota</taxon>
        <taxon>Metazoa</taxon>
        <taxon>Ecdysozoa</taxon>
        <taxon>Arthropoda</taxon>
        <taxon>Chelicerata</taxon>
        <taxon>Arachnida</taxon>
        <taxon>Acari</taxon>
        <taxon>Acariformes</taxon>
        <taxon>Sarcoptiformes</taxon>
        <taxon>Oribatida</taxon>
        <taxon>Brachypylina</taxon>
        <taxon>Oppioidea</taxon>
        <taxon>Oppiidae</taxon>
        <taxon>Oppiella</taxon>
    </lineage>
</organism>